<organism evidence="3 4">
    <name type="scientific">Candidatus Woesebacteria bacterium RIFCSPHIGHO2_01_FULL_39_28</name>
    <dbReference type="NCBI Taxonomy" id="1802496"/>
    <lineage>
        <taxon>Bacteria</taxon>
        <taxon>Candidatus Woeseibacteriota</taxon>
    </lineage>
</organism>
<evidence type="ECO:0000256" key="1">
    <source>
        <dbReference type="ARBA" id="ARBA00022801"/>
    </source>
</evidence>
<dbReference type="Pfam" id="PF00293">
    <property type="entry name" value="NUDIX"/>
    <property type="match status" value="1"/>
</dbReference>
<keyword evidence="1" id="KW-0378">Hydrolase</keyword>
<dbReference type="Gene3D" id="3.90.79.10">
    <property type="entry name" value="Nucleoside Triphosphate Pyrophosphohydrolase"/>
    <property type="match status" value="1"/>
</dbReference>
<evidence type="ECO:0000313" key="4">
    <source>
        <dbReference type="Proteomes" id="UP000178851"/>
    </source>
</evidence>
<gene>
    <name evidence="3" type="ORF">A2627_04115</name>
</gene>
<proteinExistence type="predicted"/>
<name>A0A1F7YHE7_9BACT</name>
<dbReference type="InterPro" id="IPR020084">
    <property type="entry name" value="NUDIX_hydrolase_CS"/>
</dbReference>
<dbReference type="PROSITE" id="PS51462">
    <property type="entry name" value="NUDIX"/>
    <property type="match status" value="1"/>
</dbReference>
<protein>
    <recommendedName>
        <fullName evidence="2">Nudix hydrolase domain-containing protein</fullName>
    </recommendedName>
</protein>
<dbReference type="GO" id="GO:0016787">
    <property type="term" value="F:hydrolase activity"/>
    <property type="evidence" value="ECO:0007669"/>
    <property type="project" value="UniProtKB-KW"/>
</dbReference>
<evidence type="ECO:0000259" key="2">
    <source>
        <dbReference type="PROSITE" id="PS51462"/>
    </source>
</evidence>
<dbReference type="InterPro" id="IPR000086">
    <property type="entry name" value="NUDIX_hydrolase_dom"/>
</dbReference>
<reference evidence="3 4" key="1">
    <citation type="journal article" date="2016" name="Nat. Commun.">
        <title>Thousands of microbial genomes shed light on interconnected biogeochemical processes in an aquifer system.</title>
        <authorList>
            <person name="Anantharaman K."/>
            <person name="Brown C.T."/>
            <person name="Hug L.A."/>
            <person name="Sharon I."/>
            <person name="Castelle C.J."/>
            <person name="Probst A.J."/>
            <person name="Thomas B.C."/>
            <person name="Singh A."/>
            <person name="Wilkins M.J."/>
            <person name="Karaoz U."/>
            <person name="Brodie E.L."/>
            <person name="Williams K.H."/>
            <person name="Hubbard S.S."/>
            <person name="Banfield J.F."/>
        </authorList>
    </citation>
    <scope>NUCLEOTIDE SEQUENCE [LARGE SCALE GENOMIC DNA]</scope>
</reference>
<dbReference type="Proteomes" id="UP000178851">
    <property type="component" value="Unassembled WGS sequence"/>
</dbReference>
<dbReference type="AlphaFoldDB" id="A0A1F7YHE7"/>
<dbReference type="SUPFAM" id="SSF55811">
    <property type="entry name" value="Nudix"/>
    <property type="match status" value="1"/>
</dbReference>
<dbReference type="EMBL" id="MGGI01000011">
    <property type="protein sequence ID" value="OGM26733.1"/>
    <property type="molecule type" value="Genomic_DNA"/>
</dbReference>
<evidence type="ECO:0000313" key="3">
    <source>
        <dbReference type="EMBL" id="OGM26733.1"/>
    </source>
</evidence>
<feature type="domain" description="Nudix hydrolase" evidence="2">
    <location>
        <begin position="27"/>
        <end position="162"/>
    </location>
</feature>
<accession>A0A1F7YHE7</accession>
<dbReference type="InterPro" id="IPR015797">
    <property type="entry name" value="NUDIX_hydrolase-like_dom_sf"/>
</dbReference>
<dbReference type="PROSITE" id="PS00893">
    <property type="entry name" value="NUDIX_BOX"/>
    <property type="match status" value="1"/>
</dbReference>
<sequence length="170" mass="19890">MSKHFNKYRIEKGNIIAETLFAPSDKLPRIPISTPFTFPIIDNKVVLAKDKMGWWNPLGGHINSGENWKYTIKREAYEEAGIEVGNIKLFGCIIVTKLVDHPDNKYPPISQIPMTVSRVLSIEKRWYPRETFERKIVFFNSAQKMLKLRTDNKQMLQIFQYLIKNLNALY</sequence>
<comment type="caution">
    <text evidence="3">The sequence shown here is derived from an EMBL/GenBank/DDBJ whole genome shotgun (WGS) entry which is preliminary data.</text>
</comment>